<dbReference type="AlphaFoldDB" id="A0A4D4L9Q9"/>
<feature type="compositionally biased region" description="Polar residues" evidence="1">
    <location>
        <begin position="56"/>
        <end position="66"/>
    </location>
</feature>
<gene>
    <name evidence="2" type="ORF">SVIO_065490</name>
</gene>
<evidence type="ECO:0000256" key="1">
    <source>
        <dbReference type="SAM" id="MobiDB-lite"/>
    </source>
</evidence>
<keyword evidence="3" id="KW-1185">Reference proteome</keyword>
<name>A0A4D4L9Q9_STRVO</name>
<comment type="caution">
    <text evidence="2">The sequence shown here is derived from an EMBL/GenBank/DDBJ whole genome shotgun (WGS) entry which is preliminary data.</text>
</comment>
<dbReference type="Proteomes" id="UP000301309">
    <property type="component" value="Unassembled WGS sequence"/>
</dbReference>
<protein>
    <submittedName>
        <fullName evidence="2">Uncharacterized protein</fullName>
    </submittedName>
</protein>
<proteinExistence type="predicted"/>
<dbReference type="EMBL" id="BJHW01000001">
    <property type="protein sequence ID" value="GDY55926.1"/>
    <property type="molecule type" value="Genomic_DNA"/>
</dbReference>
<organism evidence="2 3">
    <name type="scientific">Streptomyces violaceusniger</name>
    <dbReference type="NCBI Taxonomy" id="68280"/>
    <lineage>
        <taxon>Bacteria</taxon>
        <taxon>Bacillati</taxon>
        <taxon>Actinomycetota</taxon>
        <taxon>Actinomycetes</taxon>
        <taxon>Kitasatosporales</taxon>
        <taxon>Streptomycetaceae</taxon>
        <taxon>Streptomyces</taxon>
        <taxon>Streptomyces violaceusniger group</taxon>
    </lineage>
</organism>
<accession>A0A4D4L9Q9</accession>
<sequence>MSAPVLDVGTAAGTLSRDVSESVMKALAATVEAISHFRSSGSLSGFDAGVREGISYESSPPGTSSRSGHHVAVLVG</sequence>
<evidence type="ECO:0000313" key="2">
    <source>
        <dbReference type="EMBL" id="GDY55926.1"/>
    </source>
</evidence>
<feature type="region of interest" description="Disordered" evidence="1">
    <location>
        <begin position="54"/>
        <end position="76"/>
    </location>
</feature>
<evidence type="ECO:0000313" key="3">
    <source>
        <dbReference type="Proteomes" id="UP000301309"/>
    </source>
</evidence>
<reference evidence="2 3" key="1">
    <citation type="journal article" date="2020" name="Int. J. Syst. Evol. Microbiol.">
        <title>Reclassification of Streptomyces castelarensis and Streptomyces sporoclivatus as later heterotypic synonyms of Streptomyces antimycoticus.</title>
        <authorList>
            <person name="Komaki H."/>
            <person name="Tamura T."/>
        </authorList>
    </citation>
    <scope>NUCLEOTIDE SEQUENCE [LARGE SCALE GENOMIC DNA]</scope>
    <source>
        <strain evidence="2 3">NBRC 13459</strain>
    </source>
</reference>